<gene>
    <name evidence="1" type="ORF">Vid5_gp96</name>
</gene>
<evidence type="ECO:0000313" key="1">
    <source>
        <dbReference type="EMBL" id="AVJ51851.1"/>
    </source>
</evidence>
<protein>
    <submittedName>
        <fullName evidence="1">Uncharacterized protein</fullName>
    </submittedName>
</protein>
<reference evidence="1 2" key="1">
    <citation type="submission" date="2018-02" db="EMBL/GenBank/DDBJ databases">
        <title>Complete genome sequence of Pantoea phage vB_PagS_Vid5.</title>
        <authorList>
            <person name="Truncaite L."/>
            <person name="Simoliunas E."/>
            <person name="Meskys R."/>
        </authorList>
    </citation>
    <scope>NUCLEOTIDE SEQUENCE [LARGE SCALE GENOMIC DNA]</scope>
</reference>
<proteinExistence type="predicted"/>
<accession>A0A2P1CKR3</accession>
<dbReference type="EMBL" id="MG948468">
    <property type="protein sequence ID" value="AVJ51851.1"/>
    <property type="molecule type" value="Genomic_DNA"/>
</dbReference>
<evidence type="ECO:0000313" key="2">
    <source>
        <dbReference type="Proteomes" id="UP000241629"/>
    </source>
</evidence>
<keyword evidence="2" id="KW-1185">Reference proteome</keyword>
<dbReference type="Proteomes" id="UP000241629">
    <property type="component" value="Segment"/>
</dbReference>
<sequence length="96" mass="10664">MLNYIVYDAVDGAQKVRRAFVFSEGIRHFDMIDEVIDLLCETHQLNDLNVVGAGSIDFTARGIVTTKAITNLPQITSLDEDCSIVMGSLYKAEVMH</sequence>
<name>A0A2P1CKR3_9CAUD</name>
<organism evidence="1 2">
    <name type="scientific">Pantoea phage vB_PagS_Vid5</name>
    <dbReference type="NCBI Taxonomy" id="2099652"/>
    <lineage>
        <taxon>Viruses</taxon>
        <taxon>Duplodnaviria</taxon>
        <taxon>Heunggongvirae</taxon>
        <taxon>Uroviricota</taxon>
        <taxon>Caudoviricetes</taxon>
        <taxon>Vidquintavirus</taxon>
        <taxon>Vidquintavirus Vid5</taxon>
    </lineage>
</organism>